<evidence type="ECO:0000313" key="2">
    <source>
        <dbReference type="EMBL" id="KRK37943.1"/>
    </source>
</evidence>
<evidence type="ECO:0000313" key="3">
    <source>
        <dbReference type="Proteomes" id="UP000050909"/>
    </source>
</evidence>
<dbReference type="Proteomes" id="UP000050909">
    <property type="component" value="Unassembled WGS sequence"/>
</dbReference>
<comment type="caution">
    <text evidence="2">The sequence shown here is derived from an EMBL/GenBank/DDBJ whole genome shotgun (WGS) entry which is preliminary data.</text>
</comment>
<dbReference type="RefSeq" id="WP_056946587.1">
    <property type="nucleotide sequence ID" value="NZ_AZCV01000002.1"/>
</dbReference>
<name>A0A0R1H5E4_9LACO</name>
<dbReference type="EMBL" id="AZCV01000002">
    <property type="protein sequence ID" value="KRK37943.1"/>
    <property type="molecule type" value="Genomic_DNA"/>
</dbReference>
<dbReference type="AlphaFoldDB" id="A0A0R1H5E4"/>
<evidence type="ECO:0008006" key="4">
    <source>
        <dbReference type="Google" id="ProtNLM"/>
    </source>
</evidence>
<dbReference type="InterPro" id="IPR021529">
    <property type="entry name" value="DUF2798"/>
</dbReference>
<evidence type="ECO:0000256" key="1">
    <source>
        <dbReference type="SAM" id="Phobius"/>
    </source>
</evidence>
<feature type="transmembrane region" description="Helical" evidence="1">
    <location>
        <begin position="79"/>
        <end position="102"/>
    </location>
</feature>
<keyword evidence="1" id="KW-1133">Transmembrane helix</keyword>
<proteinExistence type="predicted"/>
<dbReference type="PATRIC" id="fig|1423722.3.peg.727"/>
<keyword evidence="3" id="KW-1185">Reference proteome</keyword>
<accession>A0A0R1H5E4</accession>
<dbReference type="Pfam" id="PF11391">
    <property type="entry name" value="DUF2798"/>
    <property type="match status" value="2"/>
</dbReference>
<keyword evidence="1" id="KW-0472">Membrane</keyword>
<gene>
    <name evidence="2" type="ORF">FC62_GL000710</name>
</gene>
<keyword evidence="1" id="KW-0812">Transmembrane</keyword>
<feature type="transmembrane region" description="Helical" evidence="1">
    <location>
        <begin position="122"/>
        <end position="141"/>
    </location>
</feature>
<organism evidence="2 3">
    <name type="scientific">Amylolactobacillus amylotrophicus DSM 20534</name>
    <dbReference type="NCBI Taxonomy" id="1423722"/>
    <lineage>
        <taxon>Bacteria</taxon>
        <taxon>Bacillati</taxon>
        <taxon>Bacillota</taxon>
        <taxon>Bacilli</taxon>
        <taxon>Lactobacillales</taxon>
        <taxon>Lactobacillaceae</taxon>
        <taxon>Amylolactobacillus</taxon>
    </lineage>
</organism>
<sequence length="157" mass="17065">MPTNKKEGLIFGSLMCFLMVLGMSIYNLVIHNSFSLVALATGLVPGFVVAFILDNFVVGIVAKKIAFSLPINKESKLQLILTISTFMILGMVTFMSLFGMLMEGGIPADFLGTYLKTWGMNLIAAFLYQLLIVGPFSRLVLGWVQNNAADDSAEEAA</sequence>
<feature type="transmembrane region" description="Helical" evidence="1">
    <location>
        <begin position="36"/>
        <end position="58"/>
    </location>
</feature>
<protein>
    <recommendedName>
        <fullName evidence="4">Integral membrane protein</fullName>
    </recommendedName>
</protein>
<feature type="transmembrane region" description="Helical" evidence="1">
    <location>
        <begin position="9"/>
        <end position="30"/>
    </location>
</feature>
<reference evidence="2 3" key="1">
    <citation type="journal article" date="2015" name="Genome Announc.">
        <title>Expanding the biotechnology potential of lactobacilli through comparative genomics of 213 strains and associated genera.</title>
        <authorList>
            <person name="Sun Z."/>
            <person name="Harris H.M."/>
            <person name="McCann A."/>
            <person name="Guo C."/>
            <person name="Argimon S."/>
            <person name="Zhang W."/>
            <person name="Yang X."/>
            <person name="Jeffery I.B."/>
            <person name="Cooney J.C."/>
            <person name="Kagawa T.F."/>
            <person name="Liu W."/>
            <person name="Song Y."/>
            <person name="Salvetti E."/>
            <person name="Wrobel A."/>
            <person name="Rasinkangas P."/>
            <person name="Parkhill J."/>
            <person name="Rea M.C."/>
            <person name="O'Sullivan O."/>
            <person name="Ritari J."/>
            <person name="Douillard F.P."/>
            <person name="Paul Ross R."/>
            <person name="Yang R."/>
            <person name="Briner A.E."/>
            <person name="Felis G.E."/>
            <person name="de Vos W.M."/>
            <person name="Barrangou R."/>
            <person name="Klaenhammer T.R."/>
            <person name="Caufield P.W."/>
            <person name="Cui Y."/>
            <person name="Zhang H."/>
            <person name="O'Toole P.W."/>
        </authorList>
    </citation>
    <scope>NUCLEOTIDE SEQUENCE [LARGE SCALE GENOMIC DNA]</scope>
    <source>
        <strain evidence="2 3">DSM 20534</strain>
    </source>
</reference>